<dbReference type="InterPro" id="IPR010350">
    <property type="entry name" value="Aim32/Apd1-like_bac"/>
</dbReference>
<dbReference type="InterPro" id="IPR009737">
    <property type="entry name" value="Aim32/Apd1-like"/>
</dbReference>
<name>A0A367RYH6_9NOSO</name>
<evidence type="ECO:0000313" key="2">
    <source>
        <dbReference type="Proteomes" id="UP000252107"/>
    </source>
</evidence>
<dbReference type="Proteomes" id="UP000252107">
    <property type="component" value="Unassembled WGS sequence"/>
</dbReference>
<dbReference type="PANTHER" id="PTHR31902:SF22">
    <property type="entry name" value="SLL1203 PROTEIN"/>
    <property type="match status" value="1"/>
</dbReference>
<protein>
    <submittedName>
        <fullName evidence="1">Sucrase ferredoxin</fullName>
    </submittedName>
</protein>
<proteinExistence type="predicted"/>
<dbReference type="PANTHER" id="PTHR31902">
    <property type="entry name" value="ACTIN PATCHES DISTAL PROTEIN 1"/>
    <property type="match status" value="1"/>
</dbReference>
<sequence length="343" mass="39489">MQTQQTEQLSLTDCRFCSLVSKANKEDPIGTAETCEHWLIIEIPQPWPPELFEEHPKIKPLLGLFYEVFEQNEIKLRPMVIAPDREYSHPGFTRILYYYRPTKLFSQFEKQEFVVPEKKATALVTAILKQLIQQPNDLSQFQQYQQQTSHIRELMVCTHAQVDLSCGRFGNPIYRRLRKEYAPASNGKLRVWQTTHFGGHQFAPTLADLPQGCFWGHLELEALDLLVNRNGSASGLRQFYRGWAGLTKFEQIAEREIWMQLGWTWLDYLKTGQVLAKQEVSSGEDVDWAEVQIDFAVPDSGVSGAYKARIEVCGQVMSALNSAKEMQLKAVKQYRVSQLIKVE</sequence>
<gene>
    <name evidence="1" type="ORF">A6770_37135</name>
</gene>
<dbReference type="SUPFAM" id="SSF52833">
    <property type="entry name" value="Thioredoxin-like"/>
    <property type="match status" value="1"/>
</dbReference>
<accession>A0A367RYH6</accession>
<dbReference type="Gene3D" id="3.40.30.10">
    <property type="entry name" value="Glutaredoxin"/>
    <property type="match status" value="1"/>
</dbReference>
<dbReference type="EMBL" id="LXQD01000038">
    <property type="protein sequence ID" value="RCJ40881.1"/>
    <property type="molecule type" value="Genomic_DNA"/>
</dbReference>
<dbReference type="Pfam" id="PF06999">
    <property type="entry name" value="Suc_Fer-like"/>
    <property type="match status" value="1"/>
</dbReference>
<comment type="caution">
    <text evidence="1">The sequence shown here is derived from an EMBL/GenBank/DDBJ whole genome shotgun (WGS) entry which is preliminary data.</text>
</comment>
<dbReference type="InterPro" id="IPR036249">
    <property type="entry name" value="Thioredoxin-like_sf"/>
</dbReference>
<dbReference type="AlphaFoldDB" id="A0A367RYH6"/>
<reference evidence="1" key="1">
    <citation type="submission" date="2016-04" db="EMBL/GenBank/DDBJ databases">
        <authorList>
            <person name="Tabuchi Yagui T.R."/>
        </authorList>
    </citation>
    <scope>NUCLEOTIDE SEQUENCE [LARGE SCALE GENOMIC DNA]</scope>
    <source>
        <strain evidence="1">NIES-26</strain>
    </source>
</reference>
<organism evidence="1 2">
    <name type="scientific">Nostoc minutum NIES-26</name>
    <dbReference type="NCBI Taxonomy" id="1844469"/>
    <lineage>
        <taxon>Bacteria</taxon>
        <taxon>Bacillati</taxon>
        <taxon>Cyanobacteriota</taxon>
        <taxon>Cyanophyceae</taxon>
        <taxon>Nostocales</taxon>
        <taxon>Nostocaceae</taxon>
        <taxon>Nostoc</taxon>
    </lineage>
</organism>
<dbReference type="CDD" id="cd03062">
    <property type="entry name" value="TRX_Fd_Sucrase"/>
    <property type="match status" value="1"/>
</dbReference>
<keyword evidence="2" id="KW-1185">Reference proteome</keyword>
<evidence type="ECO:0000313" key="1">
    <source>
        <dbReference type="EMBL" id="RCJ40881.1"/>
    </source>
</evidence>
<dbReference type="PIRSF" id="PIRSF035042">
    <property type="entry name" value="UCP035042_thirdx"/>
    <property type="match status" value="1"/>
</dbReference>